<dbReference type="Proteomes" id="UP001174677">
    <property type="component" value="Chromosome 14"/>
</dbReference>
<evidence type="ECO:0000256" key="7">
    <source>
        <dbReference type="PROSITE-ProRule" id="PRU00023"/>
    </source>
</evidence>
<evidence type="ECO:0000256" key="4">
    <source>
        <dbReference type="ARBA" id="ARBA00022989"/>
    </source>
</evidence>
<evidence type="ECO:0000313" key="11">
    <source>
        <dbReference type="EMBL" id="KAJ9159277.1"/>
    </source>
</evidence>
<dbReference type="Gene3D" id="1.25.40.20">
    <property type="entry name" value="Ankyrin repeat-containing domain"/>
    <property type="match status" value="2"/>
</dbReference>
<feature type="region of interest" description="Disordered" evidence="8">
    <location>
        <begin position="1"/>
        <end position="21"/>
    </location>
</feature>
<dbReference type="PANTHER" id="PTHR24186">
    <property type="entry name" value="PROTEIN PHOSPHATASE 1 REGULATORY SUBUNIT"/>
    <property type="match status" value="1"/>
</dbReference>
<gene>
    <name evidence="11" type="ORF">P3X46_024793</name>
</gene>
<dbReference type="PROSITE" id="PS50088">
    <property type="entry name" value="ANK_REPEAT"/>
    <property type="match status" value="2"/>
</dbReference>
<evidence type="ECO:0000256" key="9">
    <source>
        <dbReference type="SAM" id="Phobius"/>
    </source>
</evidence>
<feature type="transmembrane region" description="Helical" evidence="9">
    <location>
        <begin position="525"/>
        <end position="555"/>
    </location>
</feature>
<organism evidence="11 12">
    <name type="scientific">Hevea brasiliensis</name>
    <name type="common">Para rubber tree</name>
    <name type="synonym">Siphonia brasiliensis</name>
    <dbReference type="NCBI Taxonomy" id="3981"/>
    <lineage>
        <taxon>Eukaryota</taxon>
        <taxon>Viridiplantae</taxon>
        <taxon>Streptophyta</taxon>
        <taxon>Embryophyta</taxon>
        <taxon>Tracheophyta</taxon>
        <taxon>Spermatophyta</taxon>
        <taxon>Magnoliopsida</taxon>
        <taxon>eudicotyledons</taxon>
        <taxon>Gunneridae</taxon>
        <taxon>Pentapetalae</taxon>
        <taxon>rosids</taxon>
        <taxon>fabids</taxon>
        <taxon>Malpighiales</taxon>
        <taxon>Euphorbiaceae</taxon>
        <taxon>Crotonoideae</taxon>
        <taxon>Micrandreae</taxon>
        <taxon>Hevea</taxon>
    </lineage>
</organism>
<dbReference type="Pfam" id="PF12796">
    <property type="entry name" value="Ank_2"/>
    <property type="match status" value="4"/>
</dbReference>
<evidence type="ECO:0000256" key="2">
    <source>
        <dbReference type="ARBA" id="ARBA00022692"/>
    </source>
</evidence>
<evidence type="ECO:0000256" key="6">
    <source>
        <dbReference type="ARBA" id="ARBA00023136"/>
    </source>
</evidence>
<dbReference type="PANTHER" id="PTHR24186:SF53">
    <property type="entry name" value="PGG DOMAIN-CONTAINING PROTEIN"/>
    <property type="match status" value="1"/>
</dbReference>
<comment type="subcellular location">
    <subcellularLocation>
        <location evidence="1">Membrane</location>
        <topology evidence="1">Multi-pass membrane protein</topology>
    </subcellularLocation>
</comment>
<feature type="compositionally biased region" description="Polar residues" evidence="8">
    <location>
        <begin position="7"/>
        <end position="17"/>
    </location>
</feature>
<dbReference type="SMART" id="SM00248">
    <property type="entry name" value="ANK"/>
    <property type="match status" value="9"/>
</dbReference>
<dbReference type="InterPro" id="IPR002110">
    <property type="entry name" value="Ankyrin_rpt"/>
</dbReference>
<evidence type="ECO:0000313" key="12">
    <source>
        <dbReference type="Proteomes" id="UP001174677"/>
    </source>
</evidence>
<keyword evidence="4 9" id="KW-1133">Transmembrane helix</keyword>
<protein>
    <recommendedName>
        <fullName evidence="10">PGG domain-containing protein</fullName>
    </recommendedName>
</protein>
<feature type="transmembrane region" description="Helical" evidence="9">
    <location>
        <begin position="494"/>
        <end position="518"/>
    </location>
</feature>
<comment type="caution">
    <text evidence="11">The sequence shown here is derived from an EMBL/GenBank/DDBJ whole genome shotgun (WGS) entry which is preliminary data.</text>
</comment>
<keyword evidence="12" id="KW-1185">Reference proteome</keyword>
<proteinExistence type="predicted"/>
<reference evidence="11" key="1">
    <citation type="journal article" date="2023" name="Plant Biotechnol. J.">
        <title>Chromosome-level wild Hevea brasiliensis genome provides new tools for genomic-assisted breeding and valuable loci to elevate rubber yield.</title>
        <authorList>
            <person name="Cheng H."/>
            <person name="Song X."/>
            <person name="Hu Y."/>
            <person name="Wu T."/>
            <person name="Yang Q."/>
            <person name="An Z."/>
            <person name="Feng S."/>
            <person name="Deng Z."/>
            <person name="Wu W."/>
            <person name="Zeng X."/>
            <person name="Tu M."/>
            <person name="Wang X."/>
            <person name="Huang H."/>
        </authorList>
    </citation>
    <scope>NUCLEOTIDE SEQUENCE</scope>
    <source>
        <strain evidence="11">MT/VB/25A 57/8</strain>
    </source>
</reference>
<evidence type="ECO:0000256" key="8">
    <source>
        <dbReference type="SAM" id="MobiDB-lite"/>
    </source>
</evidence>
<evidence type="ECO:0000256" key="5">
    <source>
        <dbReference type="ARBA" id="ARBA00023043"/>
    </source>
</evidence>
<feature type="transmembrane region" description="Helical" evidence="9">
    <location>
        <begin position="561"/>
        <end position="581"/>
    </location>
</feature>
<feature type="domain" description="PGG" evidence="10">
    <location>
        <begin position="443"/>
        <end position="554"/>
    </location>
</feature>
<dbReference type="InterPro" id="IPR036770">
    <property type="entry name" value="Ankyrin_rpt-contain_sf"/>
</dbReference>
<dbReference type="EMBL" id="JARPOI010000014">
    <property type="protein sequence ID" value="KAJ9159277.1"/>
    <property type="molecule type" value="Genomic_DNA"/>
</dbReference>
<dbReference type="Pfam" id="PF13962">
    <property type="entry name" value="PGG"/>
    <property type="match status" value="1"/>
</dbReference>
<dbReference type="InterPro" id="IPR026961">
    <property type="entry name" value="PGG_dom"/>
</dbReference>
<sequence>MADSQPLHETQSVSETNDQPKQKDIITFMDAEWYNAAAEGQIDKFKDYTEPLDLLRTPKKNTVLHVYITAVENESIEFVELLISKCPSLLVEPNIKGETPLHIAARFGHNNIVEFLIRSIKKAQYEDLERGAEASTSDKMLKKTIPYENTALHEAVRNNHPQVVETLLRANPEFADIANAAGENPLYLAAVREYKEIASKILEICPSPAYIGPNGRTALHEAVISPDADLTGKLLKQKSNLAKEQDNEGWTPLHYASYANHLSIVDMLLEHDKSAAYIGDKDGKTPLHVALLNEANNLEVVKKIMSDCPDCCDLVDNRGRNVLHFAVESGSFEGVKTITEKPFLANLINQEDEDGNTPVHLLATHGLDASSLIRHRVVDKMTVNKANLTALDMVMATKDKSYALFLGSTVKHLKKAGYKRGRHSIGQATADKTPIIDNELMSSLQKASESHQIVAALIATVTFAAGFTLPGGYSDEDGLDEGTAVLTRKSAFKTFLVTDTIALALSISVVLIHFILAVQPTNRKFYFLFLWAFLFTVLAMTLMAVAFMAGVYAVMPHSSSGLGTTICVIGSCLALLCYWVLKAALCD</sequence>
<evidence type="ECO:0000256" key="1">
    <source>
        <dbReference type="ARBA" id="ARBA00004141"/>
    </source>
</evidence>
<evidence type="ECO:0000256" key="3">
    <source>
        <dbReference type="ARBA" id="ARBA00022737"/>
    </source>
</evidence>
<feature type="repeat" description="ANK" evidence="7">
    <location>
        <begin position="96"/>
        <end position="118"/>
    </location>
</feature>
<name>A0ABQ9L3Q3_HEVBR</name>
<dbReference type="SUPFAM" id="SSF48403">
    <property type="entry name" value="Ankyrin repeat"/>
    <property type="match status" value="1"/>
</dbReference>
<feature type="repeat" description="ANK" evidence="7">
    <location>
        <begin position="248"/>
        <end position="280"/>
    </location>
</feature>
<keyword evidence="2 9" id="KW-0812">Transmembrane</keyword>
<evidence type="ECO:0000259" key="10">
    <source>
        <dbReference type="Pfam" id="PF13962"/>
    </source>
</evidence>
<keyword evidence="6 9" id="KW-0472">Membrane</keyword>
<dbReference type="PROSITE" id="PS50297">
    <property type="entry name" value="ANK_REP_REGION"/>
    <property type="match status" value="2"/>
</dbReference>
<keyword evidence="5 7" id="KW-0040">ANK repeat</keyword>
<keyword evidence="3" id="KW-0677">Repeat</keyword>
<accession>A0ABQ9L3Q3</accession>